<dbReference type="PANTHER" id="PTHR47260">
    <property type="entry name" value="UPF0644 PROTEIN PB2B4.06"/>
    <property type="match status" value="1"/>
</dbReference>
<dbReference type="STRING" id="701091.M2UHI1"/>
<protein>
    <recommendedName>
        <fullName evidence="3">Thioesterase domain-containing protein</fullName>
    </recommendedName>
</protein>
<organism evidence="1 2">
    <name type="scientific">Cochliobolus heterostrophus (strain C5 / ATCC 48332 / race O)</name>
    <name type="common">Southern corn leaf blight fungus</name>
    <name type="synonym">Bipolaris maydis</name>
    <dbReference type="NCBI Taxonomy" id="701091"/>
    <lineage>
        <taxon>Eukaryota</taxon>
        <taxon>Fungi</taxon>
        <taxon>Dikarya</taxon>
        <taxon>Ascomycota</taxon>
        <taxon>Pezizomycotina</taxon>
        <taxon>Dothideomycetes</taxon>
        <taxon>Pleosporomycetidae</taxon>
        <taxon>Pleosporales</taxon>
        <taxon>Pleosporineae</taxon>
        <taxon>Pleosporaceae</taxon>
        <taxon>Bipolaris</taxon>
    </lineage>
</organism>
<keyword evidence="2" id="KW-1185">Reference proteome</keyword>
<reference evidence="2" key="2">
    <citation type="journal article" date="2013" name="PLoS Genet.">
        <title>Comparative genome structure, secondary metabolite, and effector coding capacity across Cochliobolus pathogens.</title>
        <authorList>
            <person name="Condon B.J."/>
            <person name="Leng Y."/>
            <person name="Wu D."/>
            <person name="Bushley K.E."/>
            <person name="Ohm R.A."/>
            <person name="Otillar R."/>
            <person name="Martin J."/>
            <person name="Schackwitz W."/>
            <person name="Grimwood J."/>
            <person name="MohdZainudin N."/>
            <person name="Xue C."/>
            <person name="Wang R."/>
            <person name="Manning V.A."/>
            <person name="Dhillon B."/>
            <person name="Tu Z.J."/>
            <person name="Steffenson B.J."/>
            <person name="Salamov A."/>
            <person name="Sun H."/>
            <person name="Lowry S."/>
            <person name="LaButti K."/>
            <person name="Han J."/>
            <person name="Copeland A."/>
            <person name="Lindquist E."/>
            <person name="Barry K."/>
            <person name="Schmutz J."/>
            <person name="Baker S.E."/>
            <person name="Ciuffetti L.M."/>
            <person name="Grigoriev I.V."/>
            <person name="Zhong S."/>
            <person name="Turgeon B.G."/>
        </authorList>
    </citation>
    <scope>NUCLEOTIDE SEQUENCE [LARGE SCALE GENOMIC DNA]</scope>
    <source>
        <strain evidence="2">C5 / ATCC 48332 / race O</strain>
    </source>
</reference>
<dbReference type="HOGENOM" id="CLU_2209776_0_0_1"/>
<name>M2UHI1_COCH5</name>
<dbReference type="Gene3D" id="3.10.129.10">
    <property type="entry name" value="Hotdog Thioesterase"/>
    <property type="match status" value="1"/>
</dbReference>
<reference evidence="1 2" key="1">
    <citation type="journal article" date="2012" name="PLoS Pathog.">
        <title>Diverse lifestyles and strategies of plant pathogenesis encoded in the genomes of eighteen Dothideomycetes fungi.</title>
        <authorList>
            <person name="Ohm R.A."/>
            <person name="Feau N."/>
            <person name="Henrissat B."/>
            <person name="Schoch C.L."/>
            <person name="Horwitz B.A."/>
            <person name="Barry K.W."/>
            <person name="Condon B.J."/>
            <person name="Copeland A.C."/>
            <person name="Dhillon B."/>
            <person name="Glaser F."/>
            <person name="Hesse C.N."/>
            <person name="Kosti I."/>
            <person name="LaButti K."/>
            <person name="Lindquist E.A."/>
            <person name="Lucas S."/>
            <person name="Salamov A.A."/>
            <person name="Bradshaw R.E."/>
            <person name="Ciuffetti L."/>
            <person name="Hamelin R.C."/>
            <person name="Kema G.H.J."/>
            <person name="Lawrence C."/>
            <person name="Scott J.A."/>
            <person name="Spatafora J.W."/>
            <person name="Turgeon B.G."/>
            <person name="de Wit P.J.G.M."/>
            <person name="Zhong S."/>
            <person name="Goodwin S.B."/>
            <person name="Grigoriev I.V."/>
        </authorList>
    </citation>
    <scope>NUCLEOTIDE SEQUENCE [LARGE SCALE GENOMIC DNA]</scope>
    <source>
        <strain evidence="2">C5 / ATCC 48332 / race O</strain>
    </source>
</reference>
<dbReference type="SUPFAM" id="SSF54637">
    <property type="entry name" value="Thioesterase/thiol ester dehydrase-isomerase"/>
    <property type="match status" value="1"/>
</dbReference>
<gene>
    <name evidence="1" type="ORF">COCHEDRAFT_1098280</name>
</gene>
<dbReference type="InterPro" id="IPR052061">
    <property type="entry name" value="PTE-AB_protein"/>
</dbReference>
<evidence type="ECO:0008006" key="3">
    <source>
        <dbReference type="Google" id="ProtNLM"/>
    </source>
</evidence>
<dbReference type="OrthoDB" id="506431at2759"/>
<dbReference type="Proteomes" id="UP000016936">
    <property type="component" value="Unassembled WGS sequence"/>
</dbReference>
<sequence length="107" mass="11614">MVYQSDWFVSVGSDVNGGADRHHGGIIATLLGYCLGHLVCHAYEALEPPAAELTVKFKKPITTPSVFMVRAKVNKEMEGGWVEDGHGTVFAEGSATYVFTKIEEAKL</sequence>
<accession>M2UHI1</accession>
<evidence type="ECO:0000313" key="1">
    <source>
        <dbReference type="EMBL" id="EMD93151.1"/>
    </source>
</evidence>
<dbReference type="AlphaFoldDB" id="M2UHI1"/>
<dbReference type="InterPro" id="IPR029069">
    <property type="entry name" value="HotDog_dom_sf"/>
</dbReference>
<evidence type="ECO:0000313" key="2">
    <source>
        <dbReference type="Proteomes" id="UP000016936"/>
    </source>
</evidence>
<proteinExistence type="predicted"/>
<dbReference type="EMBL" id="KB445574">
    <property type="protein sequence ID" value="EMD93151.1"/>
    <property type="molecule type" value="Genomic_DNA"/>
</dbReference>
<dbReference type="PANTHER" id="PTHR47260:SF3">
    <property type="entry name" value="THIOESTERASE FAMILY PROTEIN (AFU_ORTHOLOGUE AFUA_7G03960)"/>
    <property type="match status" value="1"/>
</dbReference>